<keyword evidence="1" id="KW-0805">Transcription regulation</keyword>
<dbReference type="SMART" id="SM00345">
    <property type="entry name" value="HTH_GNTR"/>
    <property type="match status" value="1"/>
</dbReference>
<feature type="domain" description="HTH gntR-type" evidence="4">
    <location>
        <begin position="1"/>
        <end position="68"/>
    </location>
</feature>
<evidence type="ECO:0000256" key="3">
    <source>
        <dbReference type="ARBA" id="ARBA00023163"/>
    </source>
</evidence>
<dbReference type="InterPro" id="IPR012702">
    <property type="entry name" value="CP_lyase_PhnF"/>
</dbReference>
<dbReference type="SUPFAM" id="SSF46785">
    <property type="entry name" value="Winged helix' DNA-binding domain"/>
    <property type="match status" value="1"/>
</dbReference>
<dbReference type="Pfam" id="PF00392">
    <property type="entry name" value="GntR"/>
    <property type="match status" value="1"/>
</dbReference>
<dbReference type="SMART" id="SM00866">
    <property type="entry name" value="UTRA"/>
    <property type="match status" value="1"/>
</dbReference>
<dbReference type="Gene3D" id="3.40.1410.10">
    <property type="entry name" value="Chorismate lyase-like"/>
    <property type="match status" value="1"/>
</dbReference>
<dbReference type="SUPFAM" id="SSF64288">
    <property type="entry name" value="Chorismate lyase-like"/>
    <property type="match status" value="1"/>
</dbReference>
<gene>
    <name evidence="5" type="primary">phnF</name>
    <name evidence="5" type="ORF">NKI27_00400</name>
</gene>
<dbReference type="CDD" id="cd07377">
    <property type="entry name" value="WHTH_GntR"/>
    <property type="match status" value="1"/>
</dbReference>
<keyword evidence="3" id="KW-0804">Transcription</keyword>
<dbReference type="NCBIfam" id="TIGR02325">
    <property type="entry name" value="C_P_lyase_phnF"/>
    <property type="match status" value="1"/>
</dbReference>
<dbReference type="PRINTS" id="PR00035">
    <property type="entry name" value="HTHGNTR"/>
</dbReference>
<dbReference type="PRINTS" id="PR00037">
    <property type="entry name" value="HTHLACR"/>
</dbReference>
<dbReference type="Pfam" id="PF07702">
    <property type="entry name" value="UTRA"/>
    <property type="match status" value="1"/>
</dbReference>
<accession>A0ABY6N2D2</accession>
<protein>
    <submittedName>
        <fullName evidence="5">Phosphonate metabolism transcriptional regulator PhnF</fullName>
    </submittedName>
</protein>
<keyword evidence="2" id="KW-0238">DNA-binding</keyword>
<evidence type="ECO:0000259" key="4">
    <source>
        <dbReference type="PROSITE" id="PS50949"/>
    </source>
</evidence>
<dbReference type="InterPro" id="IPR000524">
    <property type="entry name" value="Tscrpt_reg_HTH_GntR"/>
</dbReference>
<evidence type="ECO:0000313" key="6">
    <source>
        <dbReference type="Proteomes" id="UP001163739"/>
    </source>
</evidence>
<dbReference type="InterPro" id="IPR050679">
    <property type="entry name" value="Bact_HTH_transcr_reg"/>
</dbReference>
<dbReference type="RefSeq" id="WP_265047725.1">
    <property type="nucleotide sequence ID" value="NZ_CP100390.1"/>
</dbReference>
<dbReference type="InterPro" id="IPR028978">
    <property type="entry name" value="Chorismate_lyase_/UTRA_dom_sf"/>
</dbReference>
<evidence type="ECO:0000256" key="1">
    <source>
        <dbReference type="ARBA" id="ARBA00023015"/>
    </source>
</evidence>
<dbReference type="InterPro" id="IPR001034">
    <property type="entry name" value="DeoR_HTH"/>
</dbReference>
<organism evidence="5 6">
    <name type="scientific">Alkalimarinus alittae</name>
    <dbReference type="NCBI Taxonomy" id="2961619"/>
    <lineage>
        <taxon>Bacteria</taxon>
        <taxon>Pseudomonadati</taxon>
        <taxon>Pseudomonadota</taxon>
        <taxon>Gammaproteobacteria</taxon>
        <taxon>Alteromonadales</taxon>
        <taxon>Alteromonadaceae</taxon>
        <taxon>Alkalimarinus</taxon>
    </lineage>
</organism>
<dbReference type="InterPro" id="IPR011663">
    <property type="entry name" value="UTRA"/>
</dbReference>
<name>A0ABY6N2D2_9ALTE</name>
<sequence>MAVYLEVAEALESDIRNHFDSGQFLPSEMELAERFSINRHTLRRAVDELVNAGLLLRQHGKGTMVVDNKIEYSLRSKGRFTESLEDIGLQASCEVISIREISADIKLAKRMWVEVGTPITHIETVRCIEQAPVCLISHYLVSHLLPGIAQTFKEGSLHQWIEMQYQKKIRRDQSLIGASLPTRAEALQLKCSRSLPLIIVRSNNRLKESNEIIEYSVSRSRSDVFEMKINPEE</sequence>
<dbReference type="PANTHER" id="PTHR44846:SF16">
    <property type="entry name" value="TRANSCRIPTIONAL REGULATOR PHNF-RELATED"/>
    <property type="match status" value="1"/>
</dbReference>
<dbReference type="InterPro" id="IPR036388">
    <property type="entry name" value="WH-like_DNA-bd_sf"/>
</dbReference>
<evidence type="ECO:0000256" key="2">
    <source>
        <dbReference type="ARBA" id="ARBA00023125"/>
    </source>
</evidence>
<proteinExistence type="predicted"/>
<dbReference type="Gene3D" id="1.10.10.10">
    <property type="entry name" value="Winged helix-like DNA-binding domain superfamily/Winged helix DNA-binding domain"/>
    <property type="match status" value="1"/>
</dbReference>
<reference evidence="5" key="1">
    <citation type="submission" date="2022-06" db="EMBL/GenBank/DDBJ databases">
        <title>Alkalimarinus sp. nov., isolated from gut of a Alitta virens.</title>
        <authorList>
            <person name="Yang A.I."/>
            <person name="Shin N.-R."/>
        </authorList>
    </citation>
    <scope>NUCLEOTIDE SEQUENCE</scope>
    <source>
        <strain evidence="5">A2M4</strain>
    </source>
</reference>
<dbReference type="Proteomes" id="UP001163739">
    <property type="component" value="Chromosome"/>
</dbReference>
<dbReference type="PROSITE" id="PS50949">
    <property type="entry name" value="HTH_GNTR"/>
    <property type="match status" value="1"/>
</dbReference>
<keyword evidence="6" id="KW-1185">Reference proteome</keyword>
<evidence type="ECO:0000313" key="5">
    <source>
        <dbReference type="EMBL" id="UZE96241.1"/>
    </source>
</evidence>
<dbReference type="InterPro" id="IPR036390">
    <property type="entry name" value="WH_DNA-bd_sf"/>
</dbReference>
<dbReference type="PANTHER" id="PTHR44846">
    <property type="entry name" value="MANNOSYL-D-GLYCERATE TRANSPORT/METABOLISM SYSTEM REPRESSOR MNGR-RELATED"/>
    <property type="match status" value="1"/>
</dbReference>
<dbReference type="EMBL" id="CP100390">
    <property type="protein sequence ID" value="UZE96241.1"/>
    <property type="molecule type" value="Genomic_DNA"/>
</dbReference>